<proteinExistence type="predicted"/>
<dbReference type="EMBL" id="DF977502">
    <property type="protein sequence ID" value="GAW26937.1"/>
    <property type="molecule type" value="Genomic_DNA"/>
</dbReference>
<dbReference type="GO" id="GO:0016740">
    <property type="term" value="F:transferase activity"/>
    <property type="evidence" value="ECO:0007669"/>
    <property type="project" value="UniProtKB-KW"/>
</dbReference>
<accession>A0A1S8AA42</accession>
<dbReference type="AlphaFoldDB" id="A0A1S8AA42"/>
<organism evidence="1">
    <name type="scientific">Rosellinia necatrix</name>
    <name type="common">White root-rot fungus</name>
    <dbReference type="NCBI Taxonomy" id="77044"/>
    <lineage>
        <taxon>Eukaryota</taxon>
        <taxon>Fungi</taxon>
        <taxon>Dikarya</taxon>
        <taxon>Ascomycota</taxon>
        <taxon>Pezizomycotina</taxon>
        <taxon>Sordariomycetes</taxon>
        <taxon>Xylariomycetidae</taxon>
        <taxon>Xylariales</taxon>
        <taxon>Xylariaceae</taxon>
        <taxon>Rosellinia</taxon>
    </lineage>
</organism>
<keyword evidence="2" id="KW-1185">Reference proteome</keyword>
<sequence>MVLMLLVGENTIFEVEYANVAAVGTHFYSSQRILWLVIAALYQQVTQYTHRQMLPRVFFR</sequence>
<keyword evidence="1" id="KW-0808">Transferase</keyword>
<evidence type="ECO:0000313" key="2">
    <source>
        <dbReference type="Proteomes" id="UP000054516"/>
    </source>
</evidence>
<name>A0A1S8AA42_ROSNE</name>
<gene>
    <name evidence="1" type="ORF">SAMD00023353_5700600</name>
</gene>
<evidence type="ECO:0000313" key="1">
    <source>
        <dbReference type="EMBL" id="GAW26937.1"/>
    </source>
</evidence>
<protein>
    <submittedName>
        <fullName evidence="1">Putative heptose 1-phosphate adenyltransferase</fullName>
    </submittedName>
</protein>
<reference evidence="1" key="1">
    <citation type="submission" date="2016-03" db="EMBL/GenBank/DDBJ databases">
        <title>Draft genome sequence of Rosellinia necatrix.</title>
        <authorList>
            <person name="Kanematsu S."/>
        </authorList>
    </citation>
    <scope>NUCLEOTIDE SEQUENCE [LARGE SCALE GENOMIC DNA]</scope>
    <source>
        <strain evidence="1">W97</strain>
    </source>
</reference>
<dbReference type="Proteomes" id="UP000054516">
    <property type="component" value="Unassembled WGS sequence"/>
</dbReference>